<dbReference type="AlphaFoldDB" id="A0A3D8TRE6"/>
<proteinExistence type="predicted"/>
<feature type="binding site" description="axial binding residue" evidence="13">
    <location>
        <position position="204"/>
    </location>
    <ligand>
        <name>heme b</name>
        <dbReference type="ChEBI" id="CHEBI:60344"/>
        <label>1</label>
    </ligand>
    <ligandPart>
        <name>Fe</name>
        <dbReference type="ChEBI" id="CHEBI:18248"/>
    </ligandPart>
</feature>
<feature type="domain" description="NarG-like" evidence="15">
    <location>
        <begin position="3"/>
        <end position="222"/>
    </location>
</feature>
<accession>A0A3D8TRE6</accession>
<evidence type="ECO:0000313" key="16">
    <source>
        <dbReference type="EMBL" id="RDX01247.1"/>
    </source>
</evidence>
<evidence type="ECO:0000256" key="5">
    <source>
        <dbReference type="ARBA" id="ARBA00022692"/>
    </source>
</evidence>
<dbReference type="Pfam" id="PF02665">
    <property type="entry name" value="Nitrate_red_gam"/>
    <property type="match status" value="1"/>
</dbReference>
<keyword evidence="2" id="KW-0813">Transport</keyword>
<evidence type="ECO:0000256" key="12">
    <source>
        <dbReference type="ARBA" id="ARBA00023136"/>
    </source>
</evidence>
<evidence type="ECO:0000256" key="8">
    <source>
        <dbReference type="ARBA" id="ARBA00022989"/>
    </source>
</evidence>
<keyword evidence="11" id="KW-0534">Nitrate assimilation</keyword>
<name>A0A3D8TRE6_9LIST</name>
<comment type="subcellular location">
    <subcellularLocation>
        <location evidence="1">Cell membrane</location>
        <topology evidence="1">Multi-pass membrane protein</topology>
    </subcellularLocation>
</comment>
<dbReference type="GO" id="GO:0020037">
    <property type="term" value="F:heme binding"/>
    <property type="evidence" value="ECO:0007669"/>
    <property type="project" value="TreeGrafter"/>
</dbReference>
<evidence type="ECO:0000256" key="1">
    <source>
        <dbReference type="ARBA" id="ARBA00004651"/>
    </source>
</evidence>
<dbReference type="Gene3D" id="1.20.950.20">
    <property type="entry name" value="Transmembrane di-heme cytochromes, Chain C"/>
    <property type="match status" value="1"/>
</dbReference>
<evidence type="ECO:0000256" key="9">
    <source>
        <dbReference type="ARBA" id="ARBA00023002"/>
    </source>
</evidence>
<dbReference type="GO" id="GO:0042128">
    <property type="term" value="P:nitrate assimilation"/>
    <property type="evidence" value="ECO:0007669"/>
    <property type="project" value="UniProtKB-KW"/>
</dbReference>
<evidence type="ECO:0000256" key="14">
    <source>
        <dbReference type="SAM" id="Phobius"/>
    </source>
</evidence>
<dbReference type="GO" id="GO:0046872">
    <property type="term" value="F:metal ion binding"/>
    <property type="evidence" value="ECO:0007669"/>
    <property type="project" value="UniProtKB-KW"/>
</dbReference>
<evidence type="ECO:0000259" key="15">
    <source>
        <dbReference type="Pfam" id="PF02665"/>
    </source>
</evidence>
<keyword evidence="3" id="KW-1003">Cell membrane</keyword>
<evidence type="ECO:0000256" key="10">
    <source>
        <dbReference type="ARBA" id="ARBA00023004"/>
    </source>
</evidence>
<dbReference type="GO" id="GO:0009325">
    <property type="term" value="C:nitrate reductase complex"/>
    <property type="evidence" value="ECO:0007669"/>
    <property type="project" value="InterPro"/>
</dbReference>
<keyword evidence="9" id="KW-0560">Oxidoreductase</keyword>
<feature type="transmembrane region" description="Helical" evidence="14">
    <location>
        <begin position="83"/>
        <end position="106"/>
    </location>
</feature>
<feature type="transmembrane region" description="Helical" evidence="14">
    <location>
        <begin position="175"/>
        <end position="197"/>
    </location>
</feature>
<dbReference type="NCBIfam" id="TIGR00351">
    <property type="entry name" value="narI"/>
    <property type="match status" value="1"/>
</dbReference>
<keyword evidence="17" id="KW-1185">Reference proteome</keyword>
<dbReference type="SUPFAM" id="SSF103501">
    <property type="entry name" value="Respiratory nitrate reductase 1 gamma chain"/>
    <property type="match status" value="1"/>
</dbReference>
<dbReference type="PANTHER" id="PTHR30598">
    <property type="entry name" value="NITRATE REDUCTASE PRIVATE CHAPERONE, REDOX ENZYME MATURATION PROTEIN REMP FAMILY"/>
    <property type="match status" value="1"/>
</dbReference>
<feature type="binding site" description="axial binding residue" evidence="13">
    <location>
        <position position="186"/>
    </location>
    <ligand>
        <name>heme b</name>
        <dbReference type="ChEBI" id="CHEBI:60344"/>
        <label>1</label>
    </ligand>
    <ligandPart>
        <name>Fe</name>
        <dbReference type="ChEBI" id="CHEBI:18248"/>
    </ligandPart>
</feature>
<gene>
    <name evidence="16" type="ORF">UR08_10005</name>
</gene>
<protein>
    <submittedName>
        <fullName evidence="16">Nitrate reductase</fullName>
    </submittedName>
</protein>
<keyword evidence="10 13" id="KW-0408">Iron</keyword>
<evidence type="ECO:0000256" key="11">
    <source>
        <dbReference type="ARBA" id="ARBA00023063"/>
    </source>
</evidence>
<dbReference type="InterPro" id="IPR051936">
    <property type="entry name" value="Heme-iron_electron_transfer"/>
</dbReference>
<evidence type="ECO:0000256" key="2">
    <source>
        <dbReference type="ARBA" id="ARBA00022448"/>
    </source>
</evidence>
<reference evidence="17" key="1">
    <citation type="submission" date="2015-04" db="EMBL/GenBank/DDBJ databases">
        <authorList>
            <person name="Schardt J."/>
            <person name="Mueller-Herbst S."/>
            <person name="Scherer S."/>
            <person name="Huptas C."/>
        </authorList>
    </citation>
    <scope>NUCLEOTIDE SEQUENCE [LARGE SCALE GENOMIC DNA]</scope>
    <source>
        <strain evidence="17">Kiel-L1</strain>
    </source>
</reference>
<dbReference type="GO" id="GO:0019645">
    <property type="term" value="P:anaerobic electron transport chain"/>
    <property type="evidence" value="ECO:0007669"/>
    <property type="project" value="TreeGrafter"/>
</dbReference>
<feature type="binding site" description="axial binding residue" evidence="13">
    <location>
        <position position="54"/>
    </location>
    <ligand>
        <name>heme b</name>
        <dbReference type="ChEBI" id="CHEBI:60344"/>
        <label>1</label>
    </ligand>
    <ligandPart>
        <name>Fe</name>
        <dbReference type="ChEBI" id="CHEBI:18248"/>
    </ligandPart>
</feature>
<dbReference type="Proteomes" id="UP000257055">
    <property type="component" value="Unassembled WGS sequence"/>
</dbReference>
<dbReference type="GO" id="GO:0008940">
    <property type="term" value="F:nitrate reductase activity"/>
    <property type="evidence" value="ECO:0007669"/>
    <property type="project" value="InterPro"/>
</dbReference>
<evidence type="ECO:0000256" key="7">
    <source>
        <dbReference type="ARBA" id="ARBA00022982"/>
    </source>
</evidence>
<keyword evidence="7" id="KW-0249">Electron transport</keyword>
<dbReference type="InterPro" id="IPR003816">
    <property type="entry name" value="Nitrate_red_gam"/>
</dbReference>
<feature type="transmembrane region" description="Helical" evidence="14">
    <location>
        <begin position="126"/>
        <end position="145"/>
    </location>
</feature>
<keyword evidence="8 14" id="KW-1133">Transmembrane helix</keyword>
<keyword evidence="5 14" id="KW-0812">Transmembrane</keyword>
<evidence type="ECO:0000256" key="3">
    <source>
        <dbReference type="ARBA" id="ARBA00022475"/>
    </source>
</evidence>
<evidence type="ECO:0000256" key="13">
    <source>
        <dbReference type="PIRSR" id="PIRSR603816-1"/>
    </source>
</evidence>
<keyword evidence="6" id="KW-0479">Metal-binding</keyword>
<feature type="transmembrane region" description="Helical" evidence="14">
    <location>
        <begin position="6"/>
        <end position="25"/>
    </location>
</feature>
<comment type="caution">
    <text evidence="16">The sequence shown here is derived from an EMBL/GenBank/DDBJ whole genome shotgun (WGS) entry which is preliminary data.</text>
</comment>
<evidence type="ECO:0000256" key="6">
    <source>
        <dbReference type="ARBA" id="ARBA00022723"/>
    </source>
</evidence>
<dbReference type="GO" id="GO:0009055">
    <property type="term" value="F:electron transfer activity"/>
    <property type="evidence" value="ECO:0007669"/>
    <property type="project" value="TreeGrafter"/>
</dbReference>
<feature type="binding site" description="axial binding residue" evidence="13">
    <location>
        <position position="64"/>
    </location>
    <ligand>
        <name>heme b</name>
        <dbReference type="ChEBI" id="CHEBI:60344"/>
        <label>1</label>
    </ligand>
    <ligandPart>
        <name>Fe</name>
        <dbReference type="ChEBI" id="CHEBI:18248"/>
    </ligandPart>
</feature>
<feature type="transmembrane region" description="Helical" evidence="14">
    <location>
        <begin position="46"/>
        <end position="71"/>
    </location>
</feature>
<dbReference type="GO" id="GO:0005886">
    <property type="term" value="C:plasma membrane"/>
    <property type="evidence" value="ECO:0007669"/>
    <property type="project" value="UniProtKB-SubCell"/>
</dbReference>
<dbReference type="PANTHER" id="PTHR30598:SF3">
    <property type="entry name" value="RESPIRATORY NITRATE REDUCTASE 1 GAMMA CHAIN"/>
    <property type="match status" value="1"/>
</dbReference>
<dbReference type="RefSeq" id="WP_115753504.1">
    <property type="nucleotide sequence ID" value="NZ_LARY01000002.1"/>
</dbReference>
<dbReference type="FunFam" id="1.20.950.20:FF:000001">
    <property type="entry name" value="Respiratory nitrate reductase subunit gamma"/>
    <property type="match status" value="1"/>
</dbReference>
<dbReference type="InterPro" id="IPR036197">
    <property type="entry name" value="NarG-like_sf"/>
</dbReference>
<evidence type="ECO:0000256" key="4">
    <source>
        <dbReference type="ARBA" id="ARBA00022617"/>
    </source>
</evidence>
<organism evidence="16 17">
    <name type="scientific">Listeria kieliensis</name>
    <dbReference type="NCBI Taxonomy" id="1621700"/>
    <lineage>
        <taxon>Bacteria</taxon>
        <taxon>Bacillati</taxon>
        <taxon>Bacillota</taxon>
        <taxon>Bacilli</taxon>
        <taxon>Bacillales</taxon>
        <taxon>Listeriaceae</taxon>
        <taxon>Listeria</taxon>
    </lineage>
</organism>
<sequence length="225" mass="25746">MWNEFLWVIVPYLVLASFIVGHIFRYRYDQFSVTAKSSEMLEKKQLMIGSLLFHIGIIFVIGGHFVGLVIPESWTAALGISEHVYHIFAVGIGSIFGVMTFVGMFLLTFRRLSNPSVRKISSAGDIIVNVTLLLTVLLGMSSTLFGTQEIPGFDYRESISIWFRQLFLFRPDASLMVHVPVLFKLHILSAFVIFGLFPYTRLVHAWSVPLSYLKRRYIIYRKNPS</sequence>
<evidence type="ECO:0000313" key="17">
    <source>
        <dbReference type="Proteomes" id="UP000257055"/>
    </source>
</evidence>
<dbReference type="InterPro" id="IPR023234">
    <property type="entry name" value="NarG-like_domain"/>
</dbReference>
<dbReference type="EMBL" id="LARY01000002">
    <property type="protein sequence ID" value="RDX01247.1"/>
    <property type="molecule type" value="Genomic_DNA"/>
</dbReference>
<keyword evidence="4 13" id="KW-0349">Heme</keyword>
<keyword evidence="12 14" id="KW-0472">Membrane</keyword>